<dbReference type="Proteomes" id="UP000005240">
    <property type="component" value="Unassembled WGS sequence"/>
</dbReference>
<evidence type="ECO:0000256" key="1">
    <source>
        <dbReference type="SAM" id="SignalP"/>
    </source>
</evidence>
<dbReference type="AlphaFoldDB" id="A0A180GU03"/>
<accession>A0A180GU03</accession>
<dbReference type="EnsemblFungi" id="PTTG_26493-t43_1">
    <property type="protein sequence ID" value="PTTG_26493-t43_1-p1"/>
    <property type="gene ID" value="PTTG_26493"/>
</dbReference>
<protein>
    <submittedName>
        <fullName evidence="2 3">Uncharacterized protein</fullName>
    </submittedName>
</protein>
<organism evidence="2">
    <name type="scientific">Puccinia triticina (isolate 1-1 / race 1 (BBBD))</name>
    <name type="common">Brown leaf rust fungus</name>
    <dbReference type="NCBI Taxonomy" id="630390"/>
    <lineage>
        <taxon>Eukaryota</taxon>
        <taxon>Fungi</taxon>
        <taxon>Dikarya</taxon>
        <taxon>Basidiomycota</taxon>
        <taxon>Pucciniomycotina</taxon>
        <taxon>Pucciniomycetes</taxon>
        <taxon>Pucciniales</taxon>
        <taxon>Pucciniaceae</taxon>
        <taxon>Puccinia</taxon>
    </lineage>
</organism>
<evidence type="ECO:0000313" key="2">
    <source>
        <dbReference type="EMBL" id="OAV96004.1"/>
    </source>
</evidence>
<feature type="signal peptide" evidence="1">
    <location>
        <begin position="1"/>
        <end position="24"/>
    </location>
</feature>
<dbReference type="EMBL" id="ADAS02000023">
    <property type="protein sequence ID" value="OAV96004.1"/>
    <property type="molecule type" value="Genomic_DNA"/>
</dbReference>
<feature type="chain" id="PRO_5008110272" evidence="1">
    <location>
        <begin position="25"/>
        <end position="113"/>
    </location>
</feature>
<gene>
    <name evidence="2" type="ORF">PTTG_26493</name>
</gene>
<dbReference type="VEuPathDB" id="FungiDB:PTTG_26493"/>
<reference evidence="2" key="1">
    <citation type="submission" date="2009-11" db="EMBL/GenBank/DDBJ databases">
        <authorList>
            <consortium name="The Broad Institute Genome Sequencing Platform"/>
            <person name="Ward D."/>
            <person name="Feldgarden M."/>
            <person name="Earl A."/>
            <person name="Young S.K."/>
            <person name="Zeng Q."/>
            <person name="Koehrsen M."/>
            <person name="Alvarado L."/>
            <person name="Berlin A."/>
            <person name="Bochicchio J."/>
            <person name="Borenstein D."/>
            <person name="Chapman S.B."/>
            <person name="Chen Z."/>
            <person name="Engels R."/>
            <person name="Freedman E."/>
            <person name="Gellesch M."/>
            <person name="Goldberg J."/>
            <person name="Griggs A."/>
            <person name="Gujja S."/>
            <person name="Heilman E."/>
            <person name="Heiman D."/>
            <person name="Hepburn T."/>
            <person name="Howarth C."/>
            <person name="Jen D."/>
            <person name="Larson L."/>
            <person name="Lewis B."/>
            <person name="Mehta T."/>
            <person name="Park D."/>
            <person name="Pearson M."/>
            <person name="Roberts A."/>
            <person name="Saif S."/>
            <person name="Shea T."/>
            <person name="Shenoy N."/>
            <person name="Sisk P."/>
            <person name="Stolte C."/>
            <person name="Sykes S."/>
            <person name="Thomson T."/>
            <person name="Walk T."/>
            <person name="White J."/>
            <person name="Yandava C."/>
            <person name="Izard J."/>
            <person name="Baranova O.V."/>
            <person name="Blanton J.M."/>
            <person name="Tanner A.C."/>
            <person name="Dewhirst F.E."/>
            <person name="Haas B."/>
            <person name="Nusbaum C."/>
            <person name="Birren B."/>
        </authorList>
    </citation>
    <scope>NUCLEOTIDE SEQUENCE [LARGE SCALE GENOMIC DNA]</scope>
    <source>
        <strain evidence="2">1-1 BBBD Race 1</strain>
    </source>
</reference>
<keyword evidence="4" id="KW-1185">Reference proteome</keyword>
<evidence type="ECO:0000313" key="3">
    <source>
        <dbReference type="EnsemblFungi" id="PTTG_26493-t43_1-p1"/>
    </source>
</evidence>
<reference evidence="2" key="2">
    <citation type="submission" date="2016-05" db="EMBL/GenBank/DDBJ databases">
        <title>Comparative analysis highlights variable genome content of wheat rusts and divergence of the mating loci.</title>
        <authorList>
            <person name="Cuomo C.A."/>
            <person name="Bakkeren G."/>
            <person name="Szabo L."/>
            <person name="Khalil H."/>
            <person name="Joly D."/>
            <person name="Goldberg J."/>
            <person name="Young S."/>
            <person name="Zeng Q."/>
            <person name="Fellers J."/>
        </authorList>
    </citation>
    <scope>NUCLEOTIDE SEQUENCE [LARGE SCALE GENOMIC DNA]</scope>
    <source>
        <strain evidence="2">1-1 BBBD Race 1</strain>
    </source>
</reference>
<name>A0A180GU03_PUCT1</name>
<proteinExistence type="predicted"/>
<sequence length="113" mass="12024">MIASKFLSIMIGFLVHIFNHRTQSQTSWGCGGSAGPTRNVVTRSACEAAYKSIHYVTIGGGILAGEKTIMANSGNCRIVVSSTGAGASMQPDVDAAFREIFDSCPQDKWNGHQ</sequence>
<evidence type="ECO:0000313" key="4">
    <source>
        <dbReference type="Proteomes" id="UP000005240"/>
    </source>
</evidence>
<reference evidence="3 4" key="3">
    <citation type="journal article" date="2017" name="G3 (Bethesda)">
        <title>Comparative analysis highlights variable genome content of wheat rusts and divergence of the mating loci.</title>
        <authorList>
            <person name="Cuomo C.A."/>
            <person name="Bakkeren G."/>
            <person name="Khalil H.B."/>
            <person name="Panwar V."/>
            <person name="Joly D."/>
            <person name="Linning R."/>
            <person name="Sakthikumar S."/>
            <person name="Song X."/>
            <person name="Adiconis X."/>
            <person name="Fan L."/>
            <person name="Goldberg J.M."/>
            <person name="Levin J.Z."/>
            <person name="Young S."/>
            <person name="Zeng Q."/>
            <person name="Anikster Y."/>
            <person name="Bruce M."/>
            <person name="Wang M."/>
            <person name="Yin C."/>
            <person name="McCallum B."/>
            <person name="Szabo L.J."/>
            <person name="Hulbert S."/>
            <person name="Chen X."/>
            <person name="Fellers J.P."/>
        </authorList>
    </citation>
    <scope>NUCLEOTIDE SEQUENCE</scope>
    <source>
        <strain evidence="3">isolate 1-1 / race 1 (BBBD)</strain>
        <strain evidence="4">Isolate 1-1 / race 1 (BBBD)</strain>
    </source>
</reference>
<reference evidence="3" key="4">
    <citation type="submission" date="2025-05" db="UniProtKB">
        <authorList>
            <consortium name="EnsemblFungi"/>
        </authorList>
    </citation>
    <scope>IDENTIFICATION</scope>
    <source>
        <strain evidence="3">isolate 1-1 / race 1 (BBBD)</strain>
    </source>
</reference>
<keyword evidence="1" id="KW-0732">Signal</keyword>